<keyword evidence="1" id="KW-0812">Transmembrane</keyword>
<gene>
    <name evidence="2" type="ORF">CUU66_02845</name>
</gene>
<comment type="caution">
    <text evidence="2">The sequence shown here is derived from an EMBL/GenBank/DDBJ whole genome shotgun (WGS) entry which is preliminary data.</text>
</comment>
<dbReference type="OrthoDB" id="8613028at2"/>
<keyword evidence="1" id="KW-1133">Transmembrane helix</keyword>
<feature type="transmembrane region" description="Helical" evidence="1">
    <location>
        <begin position="116"/>
        <end position="136"/>
    </location>
</feature>
<dbReference type="EMBL" id="PGUY01000008">
    <property type="protein sequence ID" value="PLT31417.1"/>
    <property type="molecule type" value="Genomic_DNA"/>
</dbReference>
<feature type="transmembrane region" description="Helical" evidence="1">
    <location>
        <begin position="157"/>
        <end position="178"/>
    </location>
</feature>
<dbReference type="AlphaFoldDB" id="A0A2N5MAR5"/>
<feature type="transmembrane region" description="Helical" evidence="1">
    <location>
        <begin position="296"/>
        <end position="320"/>
    </location>
</feature>
<sequence length="326" mass="36499">MNNLIQNEMLKLLARKRLIVVGGILAILVVLFTYAQYQTVQTQLKKLGTTDWRTTLQQQIIDTQNRLANSRIPDDFKKELEVRVKQQQYYLDNDINPAEPGAPSFTKEFMENSIDLLLPLMIMVIASDLVSSEFSMGSIKLLLTRPVKRWKILLSKYITLLLAISLIIAMMGLVSYLISGVVFGYKGWTAPAFSGFRITEAGFDSSGASIIPQWQFILMDFGVVWFAAVVVGTLSFMVSVLIRSTAAGMGIILALLIAGAILSNMVSSWTSAKYFFMLNMRLTDYLNGSPPPIEGMTLSFSLLVLTVWWLLALVISFTVFTKKDIY</sequence>
<keyword evidence="3" id="KW-1185">Reference proteome</keyword>
<name>A0A2N5MAR5_9BACI</name>
<dbReference type="GO" id="GO:0005886">
    <property type="term" value="C:plasma membrane"/>
    <property type="evidence" value="ECO:0007669"/>
    <property type="project" value="UniProtKB-SubCell"/>
</dbReference>
<feature type="transmembrane region" description="Helical" evidence="1">
    <location>
        <begin position="18"/>
        <end position="37"/>
    </location>
</feature>
<feature type="transmembrane region" description="Helical" evidence="1">
    <location>
        <begin position="223"/>
        <end position="242"/>
    </location>
</feature>
<keyword evidence="1" id="KW-0472">Membrane</keyword>
<dbReference type="Proteomes" id="UP000234748">
    <property type="component" value="Unassembled WGS sequence"/>
</dbReference>
<accession>A0A2N5MAR5</accession>
<dbReference type="Pfam" id="PF12679">
    <property type="entry name" value="ABC2_membrane_2"/>
    <property type="match status" value="1"/>
</dbReference>
<organism evidence="2 3">
    <name type="scientific">Peribacillus deserti</name>
    <dbReference type="NCBI Taxonomy" id="673318"/>
    <lineage>
        <taxon>Bacteria</taxon>
        <taxon>Bacillati</taxon>
        <taxon>Bacillota</taxon>
        <taxon>Bacilli</taxon>
        <taxon>Bacillales</taxon>
        <taxon>Bacillaceae</taxon>
        <taxon>Peribacillus</taxon>
    </lineage>
</organism>
<dbReference type="GO" id="GO:0140359">
    <property type="term" value="F:ABC-type transporter activity"/>
    <property type="evidence" value="ECO:0007669"/>
    <property type="project" value="InterPro"/>
</dbReference>
<dbReference type="RefSeq" id="WP_101640168.1">
    <property type="nucleotide sequence ID" value="NZ_PGUY01000008.1"/>
</dbReference>
<reference evidence="2 3" key="1">
    <citation type="submission" date="2017-11" db="EMBL/GenBank/DDBJ databases">
        <title>Comparitive Functional Genomics of Dry Heat Resistant strains isolated from the Viking Spacecraft.</title>
        <authorList>
            <person name="Seuylemezian A."/>
            <person name="Cooper K."/>
            <person name="Vaishampayan P."/>
        </authorList>
    </citation>
    <scope>NUCLEOTIDE SEQUENCE [LARGE SCALE GENOMIC DNA]</scope>
    <source>
        <strain evidence="2 3">V1-29</strain>
    </source>
</reference>
<dbReference type="PANTHER" id="PTHR37305:SF2">
    <property type="entry name" value="BACITRACIN TRANSPORT PERMEASE PROTEIN BCRB"/>
    <property type="match status" value="1"/>
</dbReference>
<dbReference type="PANTHER" id="PTHR37305">
    <property type="entry name" value="INTEGRAL MEMBRANE PROTEIN-RELATED"/>
    <property type="match status" value="1"/>
</dbReference>
<proteinExistence type="predicted"/>
<protein>
    <submittedName>
        <fullName evidence="2">ABC transporter permease</fullName>
    </submittedName>
</protein>
<evidence type="ECO:0000256" key="1">
    <source>
        <dbReference type="SAM" id="Phobius"/>
    </source>
</evidence>
<evidence type="ECO:0000313" key="3">
    <source>
        <dbReference type="Proteomes" id="UP000234748"/>
    </source>
</evidence>
<evidence type="ECO:0000313" key="2">
    <source>
        <dbReference type="EMBL" id="PLT31417.1"/>
    </source>
</evidence>
<feature type="transmembrane region" description="Helical" evidence="1">
    <location>
        <begin position="249"/>
        <end position="276"/>
    </location>
</feature>